<evidence type="ECO:0000259" key="6">
    <source>
        <dbReference type="PROSITE" id="PS51292"/>
    </source>
</evidence>
<dbReference type="EMBL" id="JBJUIK010000008">
    <property type="protein sequence ID" value="KAL3520057.1"/>
    <property type="molecule type" value="Genomic_DNA"/>
</dbReference>
<evidence type="ECO:0000313" key="7">
    <source>
        <dbReference type="EMBL" id="KAL3520057.1"/>
    </source>
</evidence>
<dbReference type="SUPFAM" id="SSF57850">
    <property type="entry name" value="RING/U-box"/>
    <property type="match status" value="1"/>
</dbReference>
<feature type="transmembrane region" description="Helical" evidence="5">
    <location>
        <begin position="184"/>
        <end position="202"/>
    </location>
</feature>
<keyword evidence="8" id="KW-1185">Reference proteome</keyword>
<protein>
    <recommendedName>
        <fullName evidence="6">RING-CH-type domain-containing protein</fullName>
    </recommendedName>
</protein>
<feature type="domain" description="RING-CH-type" evidence="6">
    <location>
        <begin position="82"/>
        <end position="148"/>
    </location>
</feature>
<keyword evidence="1" id="KW-0479">Metal-binding</keyword>
<feature type="region of interest" description="Disordered" evidence="4">
    <location>
        <begin position="1"/>
        <end position="23"/>
    </location>
</feature>
<evidence type="ECO:0000313" key="8">
    <source>
        <dbReference type="Proteomes" id="UP001630127"/>
    </source>
</evidence>
<name>A0ABD2ZNN3_9GENT</name>
<dbReference type="PANTHER" id="PTHR46214:SF8">
    <property type="entry name" value="RING_FYVE_PHD ZINC FINGER SUPERFAMILY PROTEIN"/>
    <property type="match status" value="1"/>
</dbReference>
<dbReference type="AlphaFoldDB" id="A0ABD2ZNN3"/>
<dbReference type="PANTHER" id="PTHR46214">
    <property type="entry name" value="ZINC FINGER, RING-CH-TYPE"/>
    <property type="match status" value="1"/>
</dbReference>
<dbReference type="InterPro" id="IPR011016">
    <property type="entry name" value="Znf_RING-CH"/>
</dbReference>
<comment type="caution">
    <text evidence="7">The sequence shown here is derived from an EMBL/GenBank/DDBJ whole genome shotgun (WGS) entry which is preliminary data.</text>
</comment>
<dbReference type="GO" id="GO:0008270">
    <property type="term" value="F:zinc ion binding"/>
    <property type="evidence" value="ECO:0007669"/>
    <property type="project" value="UniProtKB-KW"/>
</dbReference>
<accession>A0ABD2ZNN3</accession>
<keyword evidence="2" id="KW-0863">Zinc-finger</keyword>
<evidence type="ECO:0000256" key="2">
    <source>
        <dbReference type="ARBA" id="ARBA00022771"/>
    </source>
</evidence>
<gene>
    <name evidence="7" type="ORF">ACH5RR_018206</name>
</gene>
<sequence length="207" mass="23284">MNETTKRADQNLSMTSENSGISVDQETRIAIREGENFEETGAKNGDCNEKSKGLISGKELNDDLTVEEGKYSCRIDVKCGNFDGEDQRLCRICHLSKSENEKDLIDLIELGCGCRGEIGFAHTHCAEAWFKLRGHRLCEICGEIAKNVIGVSDNRFLEEWNEQGLTSSTVSSSERRGCWHGQPLCNFLMACLVIAFVLPWFFRVNMF</sequence>
<dbReference type="SMART" id="SM00744">
    <property type="entry name" value="RINGv"/>
    <property type="match status" value="1"/>
</dbReference>
<dbReference type="Proteomes" id="UP001630127">
    <property type="component" value="Unassembled WGS sequence"/>
</dbReference>
<organism evidence="7 8">
    <name type="scientific">Cinchona calisaya</name>
    <dbReference type="NCBI Taxonomy" id="153742"/>
    <lineage>
        <taxon>Eukaryota</taxon>
        <taxon>Viridiplantae</taxon>
        <taxon>Streptophyta</taxon>
        <taxon>Embryophyta</taxon>
        <taxon>Tracheophyta</taxon>
        <taxon>Spermatophyta</taxon>
        <taxon>Magnoliopsida</taxon>
        <taxon>eudicotyledons</taxon>
        <taxon>Gunneridae</taxon>
        <taxon>Pentapetalae</taxon>
        <taxon>asterids</taxon>
        <taxon>lamiids</taxon>
        <taxon>Gentianales</taxon>
        <taxon>Rubiaceae</taxon>
        <taxon>Cinchonoideae</taxon>
        <taxon>Cinchoneae</taxon>
        <taxon>Cinchona</taxon>
    </lineage>
</organism>
<reference evidence="7 8" key="1">
    <citation type="submission" date="2024-11" db="EMBL/GenBank/DDBJ databases">
        <title>A near-complete genome assembly of Cinchona calisaya.</title>
        <authorList>
            <person name="Lian D.C."/>
            <person name="Zhao X.W."/>
            <person name="Wei L."/>
        </authorList>
    </citation>
    <scope>NUCLEOTIDE SEQUENCE [LARGE SCALE GENOMIC DNA]</scope>
    <source>
        <tissue evidence="7">Nenye</tissue>
    </source>
</reference>
<keyword evidence="5" id="KW-0472">Membrane</keyword>
<feature type="compositionally biased region" description="Polar residues" evidence="4">
    <location>
        <begin position="10"/>
        <end position="23"/>
    </location>
</feature>
<keyword evidence="3" id="KW-0862">Zinc</keyword>
<proteinExistence type="predicted"/>
<evidence type="ECO:0000256" key="4">
    <source>
        <dbReference type="SAM" id="MobiDB-lite"/>
    </source>
</evidence>
<dbReference type="Gene3D" id="3.30.40.10">
    <property type="entry name" value="Zinc/RING finger domain, C3HC4 (zinc finger)"/>
    <property type="match status" value="1"/>
</dbReference>
<dbReference type="Pfam" id="PF12906">
    <property type="entry name" value="RINGv"/>
    <property type="match status" value="1"/>
</dbReference>
<evidence type="ECO:0000256" key="3">
    <source>
        <dbReference type="ARBA" id="ARBA00022833"/>
    </source>
</evidence>
<evidence type="ECO:0000256" key="1">
    <source>
        <dbReference type="ARBA" id="ARBA00022723"/>
    </source>
</evidence>
<keyword evidence="5" id="KW-1133">Transmembrane helix</keyword>
<evidence type="ECO:0000256" key="5">
    <source>
        <dbReference type="SAM" id="Phobius"/>
    </source>
</evidence>
<dbReference type="PROSITE" id="PS51292">
    <property type="entry name" value="ZF_RING_CH"/>
    <property type="match status" value="1"/>
</dbReference>
<dbReference type="InterPro" id="IPR013083">
    <property type="entry name" value="Znf_RING/FYVE/PHD"/>
</dbReference>
<keyword evidence="5" id="KW-0812">Transmembrane</keyword>